<evidence type="ECO:0000259" key="18">
    <source>
        <dbReference type="PROSITE" id="PS51217"/>
    </source>
</evidence>
<dbReference type="GO" id="GO:0016887">
    <property type="term" value="F:ATP hydrolysis activity"/>
    <property type="evidence" value="ECO:0007669"/>
    <property type="project" value="RHEA"/>
</dbReference>
<feature type="domain" description="UvrD-like helicase C-terminal" evidence="18">
    <location>
        <begin position="465"/>
        <end position="728"/>
    </location>
</feature>
<dbReference type="GO" id="GO:0009338">
    <property type="term" value="C:exodeoxyribonuclease V complex"/>
    <property type="evidence" value="ECO:0007669"/>
    <property type="project" value="TreeGrafter"/>
</dbReference>
<dbReference type="GO" id="GO:0005524">
    <property type="term" value="F:ATP binding"/>
    <property type="evidence" value="ECO:0007669"/>
    <property type="project" value="UniProtKB-UniRule"/>
</dbReference>
<keyword evidence="6 15" id="KW-0347">Helicase</keyword>
<dbReference type="EC" id="5.6.2.4" evidence="15"/>
<dbReference type="GO" id="GO:0000287">
    <property type="term" value="F:magnesium ion binding"/>
    <property type="evidence" value="ECO:0007669"/>
    <property type="project" value="UniProtKB-UniRule"/>
</dbReference>
<gene>
    <name evidence="15" type="primary">recB</name>
    <name evidence="19" type="ORF">ADIARSV_1126</name>
</gene>
<dbReference type="OrthoDB" id="9810135at2"/>
<evidence type="ECO:0000256" key="5">
    <source>
        <dbReference type="ARBA" id="ARBA00022801"/>
    </source>
</evidence>
<comment type="function">
    <text evidence="15">A helicase/nuclease that prepares dsDNA breaks (DSB) for recombinational DNA repair. Binds to DSBs and unwinds DNA via a highly rapid and processive ATP-dependent bidirectional helicase activity. Unwinds dsDNA until it encounters a Chi (crossover hotspot instigator) sequence from the 3' direction. Cuts ssDNA a few nucleotides 3' to the Chi site. The properties and activities of the enzyme are changed at Chi. The Chi-altered holoenzyme produces a long 3'-ssDNA overhang and facilitates RecA-binding to the ssDNA for homologous DNA recombination and repair. Holoenzyme degrades any linearized DNA that is unable to undergo homologous recombination. In the holoenzyme this subunit contributes ATPase, 3'-5' helicase, exonuclease activity and loads RecA onto ssDNA.</text>
</comment>
<feature type="binding site" evidence="15">
    <location>
        <position position="911"/>
    </location>
    <ligand>
        <name>Mg(2+)</name>
        <dbReference type="ChEBI" id="CHEBI:18420"/>
    </ligand>
</feature>
<dbReference type="GO" id="GO:0008854">
    <property type="term" value="F:exodeoxyribonuclease V activity"/>
    <property type="evidence" value="ECO:0007669"/>
    <property type="project" value="UniProtKB-EC"/>
</dbReference>
<dbReference type="InterPro" id="IPR014016">
    <property type="entry name" value="UvrD-like_ATP-bd"/>
</dbReference>
<dbReference type="Gene3D" id="1.10.486.10">
    <property type="entry name" value="PCRA, domain 4"/>
    <property type="match status" value="1"/>
</dbReference>
<keyword evidence="20" id="KW-1185">Reference proteome</keyword>
<feature type="binding site" evidence="15">
    <location>
        <position position="1035"/>
    </location>
    <ligand>
        <name>Mg(2+)</name>
        <dbReference type="ChEBI" id="CHEBI:18420"/>
    </ligand>
</feature>
<keyword evidence="5 15" id="KW-0378">Hydrolase</keyword>
<keyword evidence="2 15" id="KW-0479">Metal-binding</keyword>
<dbReference type="Pfam" id="PF00580">
    <property type="entry name" value="UvrD-helicase"/>
    <property type="match status" value="1"/>
</dbReference>
<dbReference type="CDD" id="cd22352">
    <property type="entry name" value="RecB_C-like"/>
    <property type="match status" value="1"/>
</dbReference>
<comment type="subunit">
    <text evidence="15">Heterotrimer of RecB, RecC and RecD. All subunits contribute to DNA-binding. Interacts with RecA.</text>
</comment>
<evidence type="ECO:0000256" key="2">
    <source>
        <dbReference type="ARBA" id="ARBA00022723"/>
    </source>
</evidence>
<reference evidence="19 20" key="1">
    <citation type="journal article" date="2013" name="Genome Announc.">
        <title>Draft Genome Sequence of Arcticibacter svalbardensis Strain MN12-7T, a Member of the Family Sphingobacteriaceae Isolated from an Arctic Soil Sample.</title>
        <authorList>
            <person name="Shivaji S."/>
            <person name="Ara S."/>
            <person name="Prasad S."/>
            <person name="Manasa B.P."/>
            <person name="Begum Z."/>
            <person name="Singh A."/>
            <person name="Kumar Pinnaka A."/>
        </authorList>
    </citation>
    <scope>NUCLEOTIDE SEQUENCE [LARGE SCALE GENOMIC DNA]</scope>
    <source>
        <strain evidence="19 20">MN12-7</strain>
    </source>
</reference>
<dbReference type="Proteomes" id="UP000014174">
    <property type="component" value="Unassembled WGS sequence"/>
</dbReference>
<evidence type="ECO:0000259" key="17">
    <source>
        <dbReference type="PROSITE" id="PS51198"/>
    </source>
</evidence>
<evidence type="ECO:0000256" key="14">
    <source>
        <dbReference type="ARBA" id="ARBA00048988"/>
    </source>
</evidence>
<keyword evidence="8 15" id="KW-0067">ATP-binding</keyword>
<dbReference type="AlphaFoldDB" id="R9GVW7"/>
<comment type="caution">
    <text evidence="19">The sequence shown here is derived from an EMBL/GenBank/DDBJ whole genome shotgun (WGS) entry which is preliminary data.</text>
</comment>
<dbReference type="GO" id="GO:0000724">
    <property type="term" value="P:double-strand break repair via homologous recombination"/>
    <property type="evidence" value="ECO:0007669"/>
    <property type="project" value="UniProtKB-UniRule"/>
</dbReference>
<dbReference type="InterPro" id="IPR011335">
    <property type="entry name" value="Restrct_endonuc-II-like"/>
</dbReference>
<evidence type="ECO:0000256" key="1">
    <source>
        <dbReference type="ARBA" id="ARBA00022722"/>
    </source>
</evidence>
<accession>R9GVW7</accession>
<dbReference type="Gene3D" id="3.90.320.10">
    <property type="match status" value="1"/>
</dbReference>
<dbReference type="PANTHER" id="PTHR11070:SF23">
    <property type="entry name" value="RECBCD ENZYME SUBUNIT RECB"/>
    <property type="match status" value="1"/>
</dbReference>
<dbReference type="InterPro" id="IPR004586">
    <property type="entry name" value="RecB"/>
</dbReference>
<dbReference type="NCBIfam" id="TIGR00609">
    <property type="entry name" value="recB"/>
    <property type="match status" value="1"/>
</dbReference>
<dbReference type="InterPro" id="IPR027417">
    <property type="entry name" value="P-loop_NTPase"/>
</dbReference>
<comment type="domain">
    <text evidence="15">The N-terminal DNA-binding domain is a ssDNA-dependent ATPase and has ATP-dependent 3'-5' helicase function. This domain interacts with RecC.</text>
</comment>
<dbReference type="Pfam" id="PF13361">
    <property type="entry name" value="UvrD_C"/>
    <property type="match status" value="1"/>
</dbReference>
<dbReference type="InterPro" id="IPR011604">
    <property type="entry name" value="PDDEXK-like_dom_sf"/>
</dbReference>
<comment type="catalytic activity">
    <reaction evidence="14 15">
        <text>ATP + H2O = ADP + phosphate + H(+)</text>
        <dbReference type="Rhea" id="RHEA:13065"/>
        <dbReference type="ChEBI" id="CHEBI:15377"/>
        <dbReference type="ChEBI" id="CHEBI:15378"/>
        <dbReference type="ChEBI" id="CHEBI:30616"/>
        <dbReference type="ChEBI" id="CHEBI:43474"/>
        <dbReference type="ChEBI" id="CHEBI:456216"/>
        <dbReference type="EC" id="5.6.2.4"/>
    </reaction>
</comment>
<evidence type="ECO:0000256" key="12">
    <source>
        <dbReference type="ARBA" id="ARBA00023235"/>
    </source>
</evidence>
<dbReference type="PATRIC" id="fig|1150600.3.peg.1108"/>
<dbReference type="InterPro" id="IPR000212">
    <property type="entry name" value="DNA_helicase_UvrD/REP"/>
</dbReference>
<feature type="active site" description="For nuclease activity" evidence="15">
    <location>
        <position position="1035"/>
    </location>
</feature>
<name>R9GVW7_9SPHI</name>
<evidence type="ECO:0000256" key="3">
    <source>
        <dbReference type="ARBA" id="ARBA00022741"/>
    </source>
</evidence>
<evidence type="ECO:0000313" key="20">
    <source>
        <dbReference type="Proteomes" id="UP000014174"/>
    </source>
</evidence>
<dbReference type="SUPFAM" id="SSF52540">
    <property type="entry name" value="P-loop containing nucleoside triphosphate hydrolases"/>
    <property type="match status" value="1"/>
</dbReference>
<dbReference type="PROSITE" id="PS51217">
    <property type="entry name" value="UVRD_HELICASE_CTER"/>
    <property type="match status" value="1"/>
</dbReference>
<evidence type="ECO:0000256" key="6">
    <source>
        <dbReference type="ARBA" id="ARBA00022806"/>
    </source>
</evidence>
<evidence type="ECO:0000256" key="15">
    <source>
        <dbReference type="HAMAP-Rule" id="MF_01485"/>
    </source>
</evidence>
<feature type="region of interest" description="DNA-binding and helicase activity, interacts with RecC" evidence="15">
    <location>
        <begin position="1"/>
        <end position="849"/>
    </location>
</feature>
<evidence type="ECO:0000256" key="8">
    <source>
        <dbReference type="ARBA" id="ARBA00022840"/>
    </source>
</evidence>
<dbReference type="STRING" id="1150600.ADIARSV_1126"/>
<keyword evidence="12 15" id="KW-0413">Isomerase</keyword>
<dbReference type="RefSeq" id="WP_016194370.1">
    <property type="nucleotide sequence ID" value="NZ_AQPN01000043.1"/>
</dbReference>
<evidence type="ECO:0000256" key="13">
    <source>
        <dbReference type="ARBA" id="ARBA00034617"/>
    </source>
</evidence>
<sequence length="1133" mass="130801">MVSSKTFEDFKPIEVPLAGSNLIQASAGTGKTYSIAILMLRLLLEKEMLVKEVLMVTFTKAAVAELEERIRLFIRSAYKYVQGGELNDATIAEVVDHAIEKSGEEKVERLLREAVLFLDETAVLTIHSFCQQTLTQFAFETRQLFGVEILLNTGNVLGDEVNKFWRKEVTTLPSALLEILISSGFSRDSIKSILNDHLGGKHYLFYKHGEVYSYCTEDHNSILQTLSEIKSKEDEMRSCLIQQVLDSTDDLQALIQSNGYARKSLSALLAKPKVFLDMLFEKKCTGYVQKLFPHLLEPLIKCDDCVKDRDKEIEKVISRYHCMAIQQIEQGIKAFKLRNNQVSFDDMIVNLHEALVIRKESNLIEGLKEKYKAVFIDEFQDTDRLQYEIFQSAFKDDAILFYIGDPKQSIYAWRKADIDTYFSAFHQVDHLYGMNKNYRSSTVYIEAMNLFFQPEEDFDTFHFEASEDRIDYINVESPSHNTKGTLLRDNQSDVPISIVEAPNQTIIENAVIAQVIALLDGKTFLIDKNDKKRPVSPSDIGILVRNNSLGRTIKNLLSKCNIPAVTIGESKVLHSEQAVELLYILEAINNISMSSINRALLSPLTGYTIEDILHLKEEEVMERFTSYKARWTKDGIYAAMIDFMADFNVQQVLLGRHTENGERIITNLFQLIELFHKEQSTKMLSELELLSWLRRGIDKMETEGNEYEQRVESDEEAVKIVTIHTSKGLQYNIVLAPKLDLVFDEKKGNSSIKNKETGNYISGKFNEFDVEQQDLIRQQAEQENRRLLYVTITRAVYKCYIYKNTFFKRSTLVPFVSAVKNLDESLILFEDPLVLQEGYQYNTNQPAIKVPDSSPVHFELTQQNWMRMSYSRLNVQHDRTMRFSYQVHKDKYDLFVFNELPKGANTGNMLHHLFETINFMDPEKWMGKIESSLKRFAPRQESMFADRLLNMVEHVMQTEIVIDGTSITLSGVAYNNRIHELEFDFTVPLFNPYSLKYLSTEEIRIDVNGPASMEGVMNGKIDLFFEWKGKYYVLDWKSNFLGDKLEDYTQENMAQAMNENNYHLQYFLYTLAVKKYLQSRLPDFEYERDFGGVIYMFLRGIRKGSSNGVYVQKPSEKTIINLENVLTAVVQEL</sequence>
<keyword evidence="3 15" id="KW-0547">Nucleotide-binding</keyword>
<evidence type="ECO:0000256" key="7">
    <source>
        <dbReference type="ARBA" id="ARBA00022839"/>
    </source>
</evidence>
<dbReference type="Gene3D" id="3.40.50.300">
    <property type="entry name" value="P-loop containing nucleotide triphosphate hydrolases"/>
    <property type="match status" value="2"/>
</dbReference>
<keyword evidence="4 15" id="KW-0227">DNA damage</keyword>
<dbReference type="InterPro" id="IPR014017">
    <property type="entry name" value="DNA_helicase_UvrD-like_C"/>
</dbReference>
<evidence type="ECO:0000256" key="11">
    <source>
        <dbReference type="ARBA" id="ARBA00023204"/>
    </source>
</evidence>
<comment type="similarity">
    <text evidence="15">Belongs to the helicase family. UvrD subfamily.</text>
</comment>
<feature type="domain" description="UvrD-like helicase ATP-binding" evidence="17">
    <location>
        <begin position="4"/>
        <end position="441"/>
    </location>
</feature>
<evidence type="ECO:0000256" key="10">
    <source>
        <dbReference type="ARBA" id="ARBA00023125"/>
    </source>
</evidence>
<feature type="binding site" evidence="15">
    <location>
        <position position="1022"/>
    </location>
    <ligand>
        <name>Mg(2+)</name>
        <dbReference type="ChEBI" id="CHEBI:18420"/>
    </ligand>
</feature>
<evidence type="ECO:0000256" key="4">
    <source>
        <dbReference type="ARBA" id="ARBA00022763"/>
    </source>
</evidence>
<dbReference type="eggNOG" id="COG1074">
    <property type="taxonomic scope" value="Bacteria"/>
</dbReference>
<proteinExistence type="inferred from homology"/>
<comment type="cofactor">
    <cofactor evidence="15">
        <name>Mg(2+)</name>
        <dbReference type="ChEBI" id="CHEBI:18420"/>
    </cofactor>
    <text evidence="15">Binds 1 Mg(2+) ion per subunit.</text>
</comment>
<evidence type="ECO:0000313" key="19">
    <source>
        <dbReference type="EMBL" id="EOR95813.1"/>
    </source>
</evidence>
<dbReference type="PROSITE" id="PS51198">
    <property type="entry name" value="UVRD_HELICASE_ATP_BIND"/>
    <property type="match status" value="1"/>
</dbReference>
<dbReference type="GO" id="GO:0003677">
    <property type="term" value="F:DNA binding"/>
    <property type="evidence" value="ECO:0007669"/>
    <property type="project" value="UniProtKB-UniRule"/>
</dbReference>
<feature type="binding site" evidence="16">
    <location>
        <begin position="25"/>
        <end position="32"/>
    </location>
    <ligand>
        <name>ATP</name>
        <dbReference type="ChEBI" id="CHEBI:30616"/>
    </ligand>
</feature>
<keyword evidence="10 15" id="KW-0238">DNA-binding</keyword>
<keyword evidence="9 15" id="KW-0460">Magnesium</keyword>
<dbReference type="PANTHER" id="PTHR11070">
    <property type="entry name" value="UVRD / RECB / PCRA DNA HELICASE FAMILY MEMBER"/>
    <property type="match status" value="1"/>
</dbReference>
<keyword evidence="1 15" id="KW-0540">Nuclease</keyword>
<dbReference type="GO" id="GO:0043138">
    <property type="term" value="F:3'-5' DNA helicase activity"/>
    <property type="evidence" value="ECO:0007669"/>
    <property type="project" value="UniProtKB-UniRule"/>
</dbReference>
<dbReference type="SUPFAM" id="SSF52980">
    <property type="entry name" value="Restriction endonuclease-like"/>
    <property type="match status" value="1"/>
</dbReference>
<dbReference type="HAMAP" id="MF_01485">
    <property type="entry name" value="RecB"/>
    <property type="match status" value="1"/>
</dbReference>
<feature type="region of interest" description="Nuclease activity, interacts with RecD and RecA" evidence="15">
    <location>
        <begin position="864"/>
        <end position="1133"/>
    </location>
</feature>
<dbReference type="EMBL" id="AQPN01000043">
    <property type="protein sequence ID" value="EOR95813.1"/>
    <property type="molecule type" value="Genomic_DNA"/>
</dbReference>
<organism evidence="19 20">
    <name type="scientific">Arcticibacter svalbardensis MN12-7</name>
    <dbReference type="NCBI Taxonomy" id="1150600"/>
    <lineage>
        <taxon>Bacteria</taxon>
        <taxon>Pseudomonadati</taxon>
        <taxon>Bacteroidota</taxon>
        <taxon>Sphingobacteriia</taxon>
        <taxon>Sphingobacteriales</taxon>
        <taxon>Sphingobacteriaceae</taxon>
        <taxon>Arcticibacter</taxon>
    </lineage>
</organism>
<comment type="catalytic activity">
    <reaction evidence="13 15">
        <text>Couples ATP hydrolysis with the unwinding of duplex DNA by translocating in the 3'-5' direction.</text>
        <dbReference type="EC" id="5.6.2.4"/>
    </reaction>
</comment>
<evidence type="ECO:0000256" key="9">
    <source>
        <dbReference type="ARBA" id="ARBA00022842"/>
    </source>
</evidence>
<protein>
    <recommendedName>
        <fullName evidence="15">RecBCD enzyme subunit RecB</fullName>
        <ecNumber evidence="15">3.1.11.5</ecNumber>
        <ecNumber evidence="15">5.6.2.4</ecNumber>
    </recommendedName>
    <alternativeName>
        <fullName evidence="15">DNA 3'-5' helicase subunit RecB</fullName>
    </alternativeName>
    <alternativeName>
        <fullName evidence="15">Exonuclease V subunit RecB</fullName>
        <shortName evidence="15">ExoV subunit RecB</shortName>
    </alternativeName>
    <alternativeName>
        <fullName evidence="15">Helicase/nuclease RecBCD subunit RecB</fullName>
    </alternativeName>
</protein>
<comment type="miscellaneous">
    <text evidence="15">In the RecBCD complex, RecB has a slow 3'-5' helicase, an exonuclease activity and loads RecA onto ssDNA, RecD has a fast 5'-3' helicase activity, while RecC stimulates the ATPase and processivity of the RecB helicase and contributes to recognition of the Chi site.</text>
</comment>
<dbReference type="GO" id="GO:0005829">
    <property type="term" value="C:cytosol"/>
    <property type="evidence" value="ECO:0007669"/>
    <property type="project" value="TreeGrafter"/>
</dbReference>
<keyword evidence="7 15" id="KW-0269">Exonuclease</keyword>
<evidence type="ECO:0000256" key="16">
    <source>
        <dbReference type="PROSITE-ProRule" id="PRU00560"/>
    </source>
</evidence>
<comment type="catalytic activity">
    <reaction evidence="15">
        <text>Exonucleolytic cleavage (in the presence of ATP) in either 5'- to 3'- or 3'- to 5'-direction to yield 5'-phosphooligonucleotides.</text>
        <dbReference type="EC" id="3.1.11.5"/>
    </reaction>
</comment>
<keyword evidence="11 15" id="KW-0234">DNA repair</keyword>
<dbReference type="EC" id="3.1.11.5" evidence="15"/>
<dbReference type="Gene3D" id="1.10.3170.10">
    <property type="entry name" value="Recbcd, chain B, domain 2"/>
    <property type="match status" value="1"/>
</dbReference>
<comment type="domain">
    <text evidence="15">The C-terminal domain has nuclease activity and interacts with RecD. It interacts with RecA, facilitating its loading onto ssDNA.</text>
</comment>